<dbReference type="Gene3D" id="1.20.1280.50">
    <property type="match status" value="1"/>
</dbReference>
<accession>A0A9R0SM63</accession>
<reference evidence="2 3" key="1">
    <citation type="submission" date="2017-09" db="EMBL/GenBank/DDBJ databases">
        <authorList>
            <consortium name="International Durum Wheat Genome Sequencing Consortium (IDWGSC)"/>
            <person name="Milanesi L."/>
        </authorList>
    </citation>
    <scope>NUCLEOTIDE SEQUENCE [LARGE SCALE GENOMIC DNA]</scope>
    <source>
        <strain evidence="3">cv. Svevo</strain>
    </source>
</reference>
<dbReference type="InterPro" id="IPR056594">
    <property type="entry name" value="AT5G49610-like_b-prop"/>
</dbReference>
<dbReference type="AlphaFoldDB" id="A0A9R0SM63"/>
<dbReference type="OMA" id="LWFRSES"/>
<dbReference type="SMART" id="SM00256">
    <property type="entry name" value="FBOX"/>
    <property type="match status" value="1"/>
</dbReference>
<keyword evidence="3" id="KW-1185">Reference proteome</keyword>
<name>A0A9R0SM63_TRITD</name>
<feature type="domain" description="F-box" evidence="1">
    <location>
        <begin position="17"/>
        <end position="58"/>
    </location>
</feature>
<proteinExistence type="predicted"/>
<dbReference type="PANTHER" id="PTHR32133">
    <property type="entry name" value="OS07G0120400 PROTEIN"/>
    <property type="match status" value="1"/>
</dbReference>
<dbReference type="EMBL" id="LT934117">
    <property type="protein sequence ID" value="VAH97210.1"/>
    <property type="molecule type" value="Genomic_DNA"/>
</dbReference>
<dbReference type="Gramene" id="TRITD4Av1G218870.2">
    <property type="protein sequence ID" value="TRITD4Av1G218870.2"/>
    <property type="gene ID" value="TRITD4Av1G218870"/>
</dbReference>
<organism evidence="2 3">
    <name type="scientific">Triticum turgidum subsp. durum</name>
    <name type="common">Durum wheat</name>
    <name type="synonym">Triticum durum</name>
    <dbReference type="NCBI Taxonomy" id="4567"/>
    <lineage>
        <taxon>Eukaryota</taxon>
        <taxon>Viridiplantae</taxon>
        <taxon>Streptophyta</taxon>
        <taxon>Embryophyta</taxon>
        <taxon>Tracheophyta</taxon>
        <taxon>Spermatophyta</taxon>
        <taxon>Magnoliopsida</taxon>
        <taxon>Liliopsida</taxon>
        <taxon>Poales</taxon>
        <taxon>Poaceae</taxon>
        <taxon>BOP clade</taxon>
        <taxon>Pooideae</taxon>
        <taxon>Triticodae</taxon>
        <taxon>Triticeae</taxon>
        <taxon>Triticinae</taxon>
        <taxon>Triticum</taxon>
    </lineage>
</organism>
<dbReference type="PROSITE" id="PS50181">
    <property type="entry name" value="FBOX"/>
    <property type="match status" value="1"/>
</dbReference>
<dbReference type="Proteomes" id="UP000324705">
    <property type="component" value="Chromosome 4A"/>
</dbReference>
<evidence type="ECO:0000313" key="3">
    <source>
        <dbReference type="Proteomes" id="UP000324705"/>
    </source>
</evidence>
<evidence type="ECO:0000313" key="2">
    <source>
        <dbReference type="EMBL" id="VAH97210.1"/>
    </source>
</evidence>
<sequence>MEARTSSTAAAAAPLPPDDLLLEILLRLPPEPIHLFRASFVCKHWRGLVHDARFLRRFRDFHGGTPPVLGFFDQAGPPLFVPTSGGFALSTATVFPDDWWALDCRHGRVLLDSCRNRTLLVWEPMTGDKRYLPPPAQASHGSFEYNAAVLCAAGHTDHGDCHSCPFLVAFVFSHQTDFITSACVFSSETGVWGEITSILVPYALSQATPTALVGNTIYWLLDNCSIFEFDLDKHMLGLTEEFPYDALESYERQIVIMPTDVGWLGLAGVEEFNLHLWSKVVSVDGVVTWTHQRVIDLKKFLPPEVVAGCMVQDIRAEAVGYAEDADVIFIDVYPSIYMIHLKSMKVKEVSGKLICKYILPYSSFYAPGTTINYFNVAEFTLVFQTVAIVHL</sequence>
<evidence type="ECO:0000259" key="1">
    <source>
        <dbReference type="PROSITE" id="PS50181"/>
    </source>
</evidence>
<dbReference type="InterPro" id="IPR036047">
    <property type="entry name" value="F-box-like_dom_sf"/>
</dbReference>
<dbReference type="SUPFAM" id="SSF81383">
    <property type="entry name" value="F-box domain"/>
    <property type="match status" value="1"/>
</dbReference>
<protein>
    <recommendedName>
        <fullName evidence="1">F-box domain-containing protein</fullName>
    </recommendedName>
</protein>
<dbReference type="Pfam" id="PF00646">
    <property type="entry name" value="F-box"/>
    <property type="match status" value="1"/>
</dbReference>
<dbReference type="PANTHER" id="PTHR32133:SF335">
    <property type="entry name" value="F-BOX ASSOCIATED DOMAIN-CONTAINING PROTEIN"/>
    <property type="match status" value="1"/>
</dbReference>
<dbReference type="Pfam" id="PF23635">
    <property type="entry name" value="Beta-prop_AT5G49610-like"/>
    <property type="match status" value="1"/>
</dbReference>
<gene>
    <name evidence="2" type="ORF">TRITD_4Av1G218870</name>
</gene>
<dbReference type="InterPro" id="IPR001810">
    <property type="entry name" value="F-box_dom"/>
</dbReference>